<evidence type="ECO:0000256" key="9">
    <source>
        <dbReference type="HAMAP-Rule" id="MF_03110"/>
    </source>
</evidence>
<dbReference type="PROSITE" id="PS00354">
    <property type="entry name" value="HMGI_Y"/>
    <property type="match status" value="1"/>
</dbReference>
<evidence type="ECO:0000256" key="1">
    <source>
        <dbReference type="ARBA" id="ARBA00004123"/>
    </source>
</evidence>
<comment type="function">
    <text evidence="9">Regulatory subunit of the SLX1-SLX4 structure-specific endonuclease that resolves DNA secondary structures generated during DNA repair and recombination. Has endonuclease activity towards branched DNA substrates, introducing single-strand cuts in duplex DNA close to junctions with ss-DNA.</text>
</comment>
<dbReference type="STRING" id="1314773.A0A3N2PYK9"/>
<evidence type="ECO:0000313" key="12">
    <source>
        <dbReference type="Proteomes" id="UP000272025"/>
    </source>
</evidence>
<comment type="subcellular location">
    <subcellularLocation>
        <location evidence="1 9">Nucleus</location>
    </subcellularLocation>
</comment>
<dbReference type="Pfam" id="PF09494">
    <property type="entry name" value="Slx4"/>
    <property type="match status" value="1"/>
</dbReference>
<protein>
    <recommendedName>
        <fullName evidence="8 9">Structure-specific endonuclease subunit SLX4</fullName>
    </recommendedName>
</protein>
<dbReference type="GO" id="GO:0006260">
    <property type="term" value="P:DNA replication"/>
    <property type="evidence" value="ECO:0007669"/>
    <property type="project" value="InterPro"/>
</dbReference>
<evidence type="ECO:0000313" key="11">
    <source>
        <dbReference type="EMBL" id="ROT39506.1"/>
    </source>
</evidence>
<feature type="compositionally biased region" description="Low complexity" evidence="10">
    <location>
        <begin position="708"/>
        <end position="718"/>
    </location>
</feature>
<dbReference type="GO" id="GO:0017108">
    <property type="term" value="F:5'-flap endonuclease activity"/>
    <property type="evidence" value="ECO:0007669"/>
    <property type="project" value="InterPro"/>
</dbReference>
<dbReference type="InterPro" id="IPR000637">
    <property type="entry name" value="HMGI/Y_DNA-bd_CS"/>
</dbReference>
<keyword evidence="7 9" id="KW-0539">Nucleus</keyword>
<feature type="compositionally biased region" description="Low complexity" evidence="10">
    <location>
        <begin position="200"/>
        <end position="211"/>
    </location>
</feature>
<gene>
    <name evidence="9" type="primary">SLX4</name>
    <name evidence="11" type="ORF">SODALDRAFT_331623</name>
</gene>
<dbReference type="OrthoDB" id="5349119at2759"/>
<keyword evidence="4 9" id="KW-0227">DNA damage</keyword>
<feature type="compositionally biased region" description="Polar residues" evidence="10">
    <location>
        <begin position="583"/>
        <end position="596"/>
    </location>
</feature>
<dbReference type="GO" id="GO:0006281">
    <property type="term" value="P:DNA repair"/>
    <property type="evidence" value="ECO:0007669"/>
    <property type="project" value="UniProtKB-UniRule"/>
</dbReference>
<feature type="region of interest" description="Disordered" evidence="10">
    <location>
        <begin position="674"/>
        <end position="823"/>
    </location>
</feature>
<feature type="compositionally biased region" description="Basic residues" evidence="10">
    <location>
        <begin position="306"/>
        <end position="315"/>
    </location>
</feature>
<dbReference type="InterPro" id="IPR018574">
    <property type="entry name" value="Structure-sp_endonuc_su_Slx4"/>
</dbReference>
<comment type="similarity">
    <text evidence="2 9">Belongs to the SLX4 family.</text>
</comment>
<keyword evidence="6 9" id="KW-0234">DNA repair</keyword>
<evidence type="ECO:0000256" key="7">
    <source>
        <dbReference type="ARBA" id="ARBA00023242"/>
    </source>
</evidence>
<sequence>MATPFKPPPLPPSRHDDSSSPFPTLDEIRFGITKPSRKHEEFARSSSHHTPVPTTHAASFLTTKQTPIDLVTPARLLPTEPIDDDYEEDPVQVIRIPAPGTKKGRRKAGSGRLREVKPKRPKPPTGEETPDKKPWKKYKPSESPESEARCGKAKTGQRKDKTRKASEVRSHYFPTVKPNKSKESNESNGDQSEVPAPQIADADAPLELPPASKRRLDWTPPPADKLINLDPASSDIRELVSSTAKHPSNDASKEVFGHFLAKYGREEEQIEAAVVGSLEGIPEIFKKRKQPELAVPEGTDTSPIKKAPKKKKKPRTITELATAAYARPDESEQEPPTASILDYVQQQANAGDAGAKATKKPGRKPTRRKNGKAAPPEPVLLSPNAAIREVAKQDFVFGTSSQLAREQSPTVLRDLQTALRLSNEEACEDGDPFVIPIHSDPFEPEQRRRKLWEVGARDEDGGLLDLEVINLVDTPLAKVPLPEDDPFGYVGDAKRVMSLRRERSLSVHDESFPDVDVLLKDASAGRREEGVSGEKAVPSASSFRSSFLVPRDLSRPSATVMTTTTIATTSAGSGTKQLCTPPYSGQTAGASQTSTLAPAAAQKLDTSSSHPGPSTTQTTSAAAGPGVPPKPKYELYTDSQLSREITSYGFKPVKRRAAMLALLDQCWESKHTRARAALSPLPSNRSLSTTSQKQQQQQQHKGAGATEPTKATAPQPAAKRPRGRPRKDSTASKKAHDATKPKPGTKAGREAKAPASETTTAKTATVEPVQPATPTRPKRRTASSRCKTQKPAAEVIEIPDSASDSSAALTCSPDGSFSSPPGVEIVSLSLDEETETSLVPPVSSAAAAADQQQSGLMRHITRAIRDAPPSKDPSRPSWHEKMLMYDPVILEDLAAWLNSGQLTGVGYDGEVSAWEVKQWCESKSVCCLWRVNVSGKERKRF</sequence>
<evidence type="ECO:0000256" key="4">
    <source>
        <dbReference type="ARBA" id="ARBA00022763"/>
    </source>
</evidence>
<dbReference type="InterPro" id="IPR027784">
    <property type="entry name" value="Slx4_ascomycetes"/>
</dbReference>
<reference evidence="11 12" key="1">
    <citation type="journal article" date="2018" name="Mol. Ecol.">
        <title>The obligate alkalophilic soda-lake fungus Sodiomyces alkalinus has shifted to a protein diet.</title>
        <authorList>
            <person name="Grum-Grzhimaylo A.A."/>
            <person name="Falkoski D.L."/>
            <person name="van den Heuvel J."/>
            <person name="Valero-Jimenez C.A."/>
            <person name="Min B."/>
            <person name="Choi I.G."/>
            <person name="Lipzen A."/>
            <person name="Daum C.G."/>
            <person name="Aanen D.K."/>
            <person name="Tsang A."/>
            <person name="Henrissat B."/>
            <person name="Bilanenko E.N."/>
            <person name="de Vries R.P."/>
            <person name="van Kan J.A.L."/>
            <person name="Grigoriev I.V."/>
            <person name="Debets A.J.M."/>
        </authorList>
    </citation>
    <scope>NUCLEOTIDE SEQUENCE [LARGE SCALE GENOMIC DNA]</scope>
    <source>
        <strain evidence="11 12">F11</strain>
    </source>
</reference>
<comment type="PTM">
    <text evidence="9">Phosphorylated in response to DNA damage.</text>
</comment>
<feature type="region of interest" description="Disordered" evidence="10">
    <location>
        <begin position="289"/>
        <end position="383"/>
    </location>
</feature>
<keyword evidence="12" id="KW-1185">Reference proteome</keyword>
<dbReference type="GO" id="GO:0006310">
    <property type="term" value="P:DNA recombination"/>
    <property type="evidence" value="ECO:0007669"/>
    <property type="project" value="UniProtKB-UniRule"/>
</dbReference>
<evidence type="ECO:0000256" key="10">
    <source>
        <dbReference type="SAM" id="MobiDB-lite"/>
    </source>
</evidence>
<dbReference type="HAMAP" id="MF_03110">
    <property type="entry name" value="Endonuc_su_Slx4"/>
    <property type="match status" value="1"/>
</dbReference>
<dbReference type="EMBL" id="ML119053">
    <property type="protein sequence ID" value="ROT39506.1"/>
    <property type="molecule type" value="Genomic_DNA"/>
</dbReference>
<evidence type="ECO:0000256" key="5">
    <source>
        <dbReference type="ARBA" id="ARBA00023172"/>
    </source>
</evidence>
<evidence type="ECO:0000256" key="3">
    <source>
        <dbReference type="ARBA" id="ARBA00022553"/>
    </source>
</evidence>
<feature type="compositionally biased region" description="Basic and acidic residues" evidence="10">
    <location>
        <begin position="129"/>
        <end position="150"/>
    </location>
</feature>
<evidence type="ECO:0000256" key="2">
    <source>
        <dbReference type="ARBA" id="ARBA00006661"/>
    </source>
</evidence>
<dbReference type="AlphaFoldDB" id="A0A3N2PYK9"/>
<comment type="subunit">
    <text evidence="9">Forms a heterodimer with SLX1.</text>
</comment>
<proteinExistence type="inferred from homology"/>
<feature type="compositionally biased region" description="Acidic residues" evidence="10">
    <location>
        <begin position="81"/>
        <end position="90"/>
    </location>
</feature>
<feature type="region of interest" description="Disordered" evidence="10">
    <location>
        <begin position="571"/>
        <end position="634"/>
    </location>
</feature>
<keyword evidence="3 9" id="KW-0597">Phosphoprotein</keyword>
<name>A0A3N2PYK9_SODAK</name>
<dbReference type="GO" id="GO:0006355">
    <property type="term" value="P:regulation of DNA-templated transcription"/>
    <property type="evidence" value="ECO:0007669"/>
    <property type="project" value="InterPro"/>
</dbReference>
<evidence type="ECO:0000256" key="6">
    <source>
        <dbReference type="ARBA" id="ARBA00023204"/>
    </source>
</evidence>
<feature type="compositionally biased region" description="Basic and acidic residues" evidence="10">
    <location>
        <begin position="157"/>
        <end position="170"/>
    </location>
</feature>
<organism evidence="11 12">
    <name type="scientific">Sodiomyces alkalinus (strain CBS 110278 / VKM F-3762 / F11)</name>
    <name type="common">Alkaliphilic filamentous fungus</name>
    <dbReference type="NCBI Taxonomy" id="1314773"/>
    <lineage>
        <taxon>Eukaryota</taxon>
        <taxon>Fungi</taxon>
        <taxon>Dikarya</taxon>
        <taxon>Ascomycota</taxon>
        <taxon>Pezizomycotina</taxon>
        <taxon>Sordariomycetes</taxon>
        <taxon>Hypocreomycetidae</taxon>
        <taxon>Glomerellales</taxon>
        <taxon>Plectosphaerellaceae</taxon>
        <taxon>Sodiomyces</taxon>
    </lineage>
</organism>
<dbReference type="Proteomes" id="UP000272025">
    <property type="component" value="Unassembled WGS sequence"/>
</dbReference>
<feature type="compositionally biased region" description="Polar residues" evidence="10">
    <location>
        <begin position="44"/>
        <end position="66"/>
    </location>
</feature>
<feature type="compositionally biased region" description="Polar residues" evidence="10">
    <location>
        <begin position="681"/>
        <end position="691"/>
    </location>
</feature>
<feature type="region of interest" description="Disordered" evidence="10">
    <location>
        <begin position="1"/>
        <end position="230"/>
    </location>
</feature>
<dbReference type="CDD" id="cd22999">
    <property type="entry name" value="SAP_SLX4"/>
    <property type="match status" value="1"/>
</dbReference>
<feature type="compositionally biased region" description="Pro residues" evidence="10">
    <location>
        <begin position="1"/>
        <end position="12"/>
    </location>
</feature>
<evidence type="ECO:0000256" key="8">
    <source>
        <dbReference type="ARBA" id="ARBA00029496"/>
    </source>
</evidence>
<feature type="compositionally biased region" description="Basic and acidic residues" evidence="10">
    <location>
        <begin position="726"/>
        <end position="740"/>
    </location>
</feature>
<feature type="compositionally biased region" description="Polar residues" evidence="10">
    <location>
        <begin position="802"/>
        <end position="819"/>
    </location>
</feature>
<accession>A0A3N2PYK9</accession>
<keyword evidence="5 9" id="KW-0233">DNA recombination</keyword>
<feature type="compositionally biased region" description="Polar residues" evidence="10">
    <location>
        <begin position="604"/>
        <end position="620"/>
    </location>
</feature>
<feature type="compositionally biased region" description="Basic residues" evidence="10">
    <location>
        <begin position="357"/>
        <end position="371"/>
    </location>
</feature>
<dbReference type="GO" id="GO:0033557">
    <property type="term" value="C:Slx1-Slx4 complex"/>
    <property type="evidence" value="ECO:0007669"/>
    <property type="project" value="UniProtKB-UniRule"/>
</dbReference>